<keyword evidence="4" id="KW-1185">Reference proteome</keyword>
<reference evidence="3 4" key="1">
    <citation type="submission" date="2017-10" db="EMBL/GenBank/DDBJ databases">
        <title>A new Pekin duck reference genome.</title>
        <authorList>
            <person name="Hou Z.-C."/>
            <person name="Zhou Z.-K."/>
            <person name="Zhu F."/>
            <person name="Hou S.-S."/>
        </authorList>
    </citation>
    <scope>NUCLEOTIDE SEQUENCE [LARGE SCALE GENOMIC DNA]</scope>
</reference>
<evidence type="ECO:0000313" key="3">
    <source>
        <dbReference type="Ensembl" id="ENSAPLP00000016527.1"/>
    </source>
</evidence>
<feature type="region of interest" description="Disordered" evidence="1">
    <location>
        <begin position="1"/>
        <end position="43"/>
    </location>
</feature>
<feature type="domain" description="WKF" evidence="2">
    <location>
        <begin position="178"/>
        <end position="239"/>
    </location>
</feature>
<dbReference type="PANTHER" id="PTHR22306:SF2">
    <property type="entry name" value="CHROMOSOME 7 OPEN READING FRAME 50"/>
    <property type="match status" value="1"/>
</dbReference>
<dbReference type="AlphaFoldDB" id="A0A493SSJ3"/>
<dbReference type="Proteomes" id="UP000016666">
    <property type="component" value="Chromosome 15"/>
</dbReference>
<feature type="compositionally biased region" description="Low complexity" evidence="1">
    <location>
        <begin position="68"/>
        <end position="81"/>
    </location>
</feature>
<dbReference type="InterPro" id="IPR019327">
    <property type="entry name" value="WKF"/>
</dbReference>
<dbReference type="GeneTree" id="ENSGT00390000017838"/>
<sequence length="269" mass="30397">MATVGGASAEASARGADVTQKSRPGPPSARSLREGAQHHTSPSYWLAKGLAASSANRTRPLPLLRPIAGRGRAAAGSVSVRMAKKNTQSKEMKEEKRKKLKQRVAPKGELESESEPKKMKESLQETDEEDLTPEERRKLERKLKKERKKEEKKLMREAGIPTKKEEPKKLSGSELALAYLTSWSKNPEEWKFQKTRQTWLLLHMYDKEKVPDEYFTILLDYLQGLQGKARDTTVQKAEALMKELDGSDAEDPSMVEKSERIRQVLQLLS</sequence>
<dbReference type="GO" id="GO:0005179">
    <property type="term" value="F:hormone activity"/>
    <property type="evidence" value="ECO:0007669"/>
    <property type="project" value="Ensembl"/>
</dbReference>
<dbReference type="GO" id="GO:0007193">
    <property type="term" value="P:adenylate cyclase-inhibiting G protein-coupled receptor signaling pathway"/>
    <property type="evidence" value="ECO:0007669"/>
    <property type="project" value="Ensembl"/>
</dbReference>
<dbReference type="GO" id="GO:0045541">
    <property type="term" value="P:negative regulation of cholesterol biosynthetic process"/>
    <property type="evidence" value="ECO:0007669"/>
    <property type="project" value="Ensembl"/>
</dbReference>
<gene>
    <name evidence="3" type="primary">C7orf50</name>
    <name evidence="3" type="synonym">CHLSN</name>
</gene>
<accession>A0A493SSJ3</accession>
<feature type="compositionally biased region" description="Basic and acidic residues" evidence="1">
    <location>
        <begin position="88"/>
        <end position="97"/>
    </location>
</feature>
<name>A0A493SSJ3_ANAPP</name>
<dbReference type="GO" id="GO:0045542">
    <property type="term" value="P:positive regulation of cholesterol biosynthetic process"/>
    <property type="evidence" value="ECO:0007669"/>
    <property type="project" value="Ensembl"/>
</dbReference>
<proteinExistence type="predicted"/>
<reference evidence="3" key="3">
    <citation type="submission" date="2025-09" db="UniProtKB">
        <authorList>
            <consortium name="Ensembl"/>
        </authorList>
    </citation>
    <scope>IDENTIFICATION</scope>
</reference>
<feature type="compositionally biased region" description="Basic and acidic residues" evidence="1">
    <location>
        <begin position="148"/>
        <end position="171"/>
    </location>
</feature>
<organism evidence="3 4">
    <name type="scientific">Anas platyrhynchos platyrhynchos</name>
    <name type="common">Northern mallard</name>
    <dbReference type="NCBI Taxonomy" id="8840"/>
    <lineage>
        <taxon>Eukaryota</taxon>
        <taxon>Metazoa</taxon>
        <taxon>Chordata</taxon>
        <taxon>Craniata</taxon>
        <taxon>Vertebrata</taxon>
        <taxon>Euteleostomi</taxon>
        <taxon>Archelosauria</taxon>
        <taxon>Archosauria</taxon>
        <taxon>Dinosauria</taxon>
        <taxon>Saurischia</taxon>
        <taxon>Theropoda</taxon>
        <taxon>Coelurosauria</taxon>
        <taxon>Aves</taxon>
        <taxon>Neognathae</taxon>
        <taxon>Galloanserae</taxon>
        <taxon>Anseriformes</taxon>
        <taxon>Anatidae</taxon>
        <taxon>Anatinae</taxon>
        <taxon>Anas</taxon>
    </lineage>
</organism>
<dbReference type="Ensembl" id="ENSAPLT00000021583.1">
    <property type="protein sequence ID" value="ENSAPLP00000016527.1"/>
    <property type="gene ID" value="ENSAPLG00000026748.1"/>
</dbReference>
<dbReference type="STRING" id="8840.ENSAPLP00000016527"/>
<evidence type="ECO:0000256" key="1">
    <source>
        <dbReference type="SAM" id="MobiDB-lite"/>
    </source>
</evidence>
<protein>
    <submittedName>
        <fullName evidence="3">Chromosome 7 open reading frame 50</fullName>
    </submittedName>
</protein>
<dbReference type="PANTHER" id="PTHR22306">
    <property type="entry name" value="CHROMOSOME 7 OPEN READING FRAME 50"/>
    <property type="match status" value="1"/>
</dbReference>
<reference evidence="3" key="2">
    <citation type="submission" date="2025-08" db="UniProtKB">
        <authorList>
            <consortium name="Ensembl"/>
        </authorList>
    </citation>
    <scope>IDENTIFICATION</scope>
</reference>
<dbReference type="Pfam" id="PF10180">
    <property type="entry name" value="WKF"/>
    <property type="match status" value="1"/>
</dbReference>
<dbReference type="GO" id="GO:0005615">
    <property type="term" value="C:extracellular space"/>
    <property type="evidence" value="ECO:0007669"/>
    <property type="project" value="Ensembl"/>
</dbReference>
<evidence type="ECO:0000313" key="4">
    <source>
        <dbReference type="Proteomes" id="UP000016666"/>
    </source>
</evidence>
<feature type="compositionally biased region" description="Basic and acidic residues" evidence="1">
    <location>
        <begin position="106"/>
        <end position="123"/>
    </location>
</feature>
<feature type="compositionally biased region" description="Low complexity" evidence="1">
    <location>
        <begin position="1"/>
        <end position="16"/>
    </location>
</feature>
<feature type="region of interest" description="Disordered" evidence="1">
    <location>
        <begin position="57"/>
        <end position="171"/>
    </location>
</feature>
<evidence type="ECO:0000259" key="2">
    <source>
        <dbReference type="Pfam" id="PF10180"/>
    </source>
</evidence>